<keyword evidence="1" id="KW-0812">Transmembrane</keyword>
<protein>
    <submittedName>
        <fullName evidence="2">Uncharacterized protein</fullName>
    </submittedName>
</protein>
<sequence length="295" mass="32980">MQLMKPTLYEIIQNQFKKSGLLVTIWVAIVFMSSLITVTQGISLITKFYKNNLAERESYYQKLQTVVPGLQIGYISEVLGSPAIINSNKDGTKKEYVFVNKFFYLQAITRADGYTLSVAVTSRDKSFQPSFSAHGYTDKITINPSYKEDVGDQETDFKNLIKIVKGKGIVLNKTTFSDVTSAEALKEGYTICRARIGANRFSYSEETYLANPGNYQTIIIASNDAGNDGVSKYYGEMFNTFFENMEDQENCEKVPDGHRSGTAINTFIMTAPFVSGANISDFTFGADLRDVKVFD</sequence>
<evidence type="ECO:0000313" key="3">
    <source>
        <dbReference type="Proteomes" id="UP000034764"/>
    </source>
</evidence>
<organism evidence="2 3">
    <name type="scientific">Candidatus Yanofskybacteria bacterium GW2011_GWD2_39_48</name>
    <dbReference type="NCBI Taxonomy" id="1619031"/>
    <lineage>
        <taxon>Bacteria</taxon>
        <taxon>Candidatus Yanofskyibacteriota</taxon>
    </lineage>
</organism>
<dbReference type="NCBIfam" id="NF043066">
    <property type="entry name" value="ETEC_3214_dom"/>
    <property type="match status" value="1"/>
</dbReference>
<dbReference type="AlphaFoldDB" id="A0A0G0RMT7"/>
<evidence type="ECO:0000256" key="1">
    <source>
        <dbReference type="SAM" id="Phobius"/>
    </source>
</evidence>
<dbReference type="EMBL" id="LBXD01000006">
    <property type="protein sequence ID" value="KKR23840.1"/>
    <property type="molecule type" value="Genomic_DNA"/>
</dbReference>
<comment type="caution">
    <text evidence="2">The sequence shown here is derived from an EMBL/GenBank/DDBJ whole genome shotgun (WGS) entry which is preliminary data.</text>
</comment>
<feature type="transmembrane region" description="Helical" evidence="1">
    <location>
        <begin position="21"/>
        <end position="42"/>
    </location>
</feature>
<keyword evidence="1" id="KW-1133">Transmembrane helix</keyword>
<dbReference type="Proteomes" id="UP000034764">
    <property type="component" value="Unassembled WGS sequence"/>
</dbReference>
<name>A0A0G0RMT7_9BACT</name>
<reference evidence="2 3" key="1">
    <citation type="journal article" date="2015" name="Nature">
        <title>rRNA introns, odd ribosomes, and small enigmatic genomes across a large radiation of phyla.</title>
        <authorList>
            <person name="Brown C.T."/>
            <person name="Hug L.A."/>
            <person name="Thomas B.C."/>
            <person name="Sharon I."/>
            <person name="Castelle C.J."/>
            <person name="Singh A."/>
            <person name="Wilkins M.J."/>
            <person name="Williams K.H."/>
            <person name="Banfield J.F."/>
        </authorList>
    </citation>
    <scope>NUCLEOTIDE SEQUENCE [LARGE SCALE GENOMIC DNA]</scope>
</reference>
<gene>
    <name evidence="2" type="ORF">UT53_C0006G0010</name>
</gene>
<proteinExistence type="predicted"/>
<keyword evidence="1" id="KW-0472">Membrane</keyword>
<evidence type="ECO:0000313" key="2">
    <source>
        <dbReference type="EMBL" id="KKR23840.1"/>
    </source>
</evidence>
<accession>A0A0G0RMT7</accession>
<dbReference type="InterPro" id="IPR050010">
    <property type="entry name" value="ETEC_3214_dom"/>
</dbReference>